<evidence type="ECO:0000256" key="6">
    <source>
        <dbReference type="SAM" id="Phobius"/>
    </source>
</evidence>
<dbReference type="Proteomes" id="UP000290365">
    <property type="component" value="Chromosome"/>
</dbReference>
<keyword evidence="6" id="KW-0472">Membrane</keyword>
<name>A0A4P6K2E9_KTERU</name>
<evidence type="ECO:0000313" key="8">
    <source>
        <dbReference type="EMBL" id="QBD81880.1"/>
    </source>
</evidence>
<sequence>MITATDYIGKHLGNYCLTAKIAANPLSYTFLAEPTSLPTGQTVVIKYLHAIYIGAVQDQERFLAEAYLFKQLHPYILPILDAGFDKGVPYIVSKYMAAGNLHDRLLQQEHYPITLEQALTVISQIGQALHYIHQRNIIHGKLSPHNILFSDKGEALLADLPFTSLLPFLPTTSPVANEATSRTDQLQKISVPGKEEDQYALGSIAYELFTGRKPFTTPSLHNPGVCYKTKTLISPTRLNPALPLHIEYVTLKALAREPSQRYSSIQAFLAALNSSNSVREPARDDNANSNPCAIVPVQTQAITLLANAKNSHVSAPDAEAIVEPDGTASRAVIPITEQHLVLHEQKNVRKIGRHTAKRKPQGKRQELAFILIFSMLTVGSIVGIFLYALMPVYAPQSLAISIPPHIATYEQHSVQQNVIQPMRTAVIVPRAISPTPEPEILHLNPTQFSFDNCARYHNYYICQAHLSLSSDIHTNLDWTASSSGTKARFIPASGTLVPGQTTSISIIISTCTHNGSFIFAGGKNVLRANWSC</sequence>
<reference evidence="8 9" key="1">
    <citation type="submission" date="2019-01" db="EMBL/GenBank/DDBJ databases">
        <title>Ktedonosporobacter rubrisoli SCAWS-G2.</title>
        <authorList>
            <person name="Huang Y."/>
            <person name="Yan B."/>
        </authorList>
    </citation>
    <scope>NUCLEOTIDE SEQUENCE [LARGE SCALE GENOMIC DNA]</scope>
    <source>
        <strain evidence="8 9">SCAWS-G2</strain>
    </source>
</reference>
<dbReference type="OrthoDB" id="9814968at2"/>
<dbReference type="PROSITE" id="PS50011">
    <property type="entry name" value="PROTEIN_KINASE_DOM"/>
    <property type="match status" value="1"/>
</dbReference>
<feature type="domain" description="Protein kinase" evidence="7">
    <location>
        <begin position="15"/>
        <end position="272"/>
    </location>
</feature>
<dbReference type="SUPFAM" id="SSF56112">
    <property type="entry name" value="Protein kinase-like (PK-like)"/>
    <property type="match status" value="1"/>
</dbReference>
<organism evidence="8 9">
    <name type="scientific">Ktedonosporobacter rubrisoli</name>
    <dbReference type="NCBI Taxonomy" id="2509675"/>
    <lineage>
        <taxon>Bacteria</taxon>
        <taxon>Bacillati</taxon>
        <taxon>Chloroflexota</taxon>
        <taxon>Ktedonobacteria</taxon>
        <taxon>Ktedonobacterales</taxon>
        <taxon>Ktedonosporobacteraceae</taxon>
        <taxon>Ktedonosporobacter</taxon>
    </lineage>
</organism>
<keyword evidence="3" id="KW-0547">Nucleotide-binding</keyword>
<dbReference type="Gene3D" id="3.30.200.20">
    <property type="entry name" value="Phosphorylase Kinase, domain 1"/>
    <property type="match status" value="1"/>
</dbReference>
<evidence type="ECO:0000256" key="1">
    <source>
        <dbReference type="ARBA" id="ARBA00012513"/>
    </source>
</evidence>
<accession>A0A4P6K2E9</accession>
<keyword evidence="6" id="KW-0812">Transmembrane</keyword>
<dbReference type="RefSeq" id="WP_129892941.1">
    <property type="nucleotide sequence ID" value="NZ_CP035758.1"/>
</dbReference>
<gene>
    <name evidence="8" type="ORF">EPA93_40260</name>
</gene>
<keyword evidence="2" id="KW-0808">Transferase</keyword>
<keyword evidence="8" id="KW-0723">Serine/threonine-protein kinase</keyword>
<keyword evidence="6" id="KW-1133">Transmembrane helix</keyword>
<dbReference type="AlphaFoldDB" id="A0A4P6K2E9"/>
<evidence type="ECO:0000256" key="5">
    <source>
        <dbReference type="ARBA" id="ARBA00022840"/>
    </source>
</evidence>
<dbReference type="PANTHER" id="PTHR43289">
    <property type="entry name" value="MITOGEN-ACTIVATED PROTEIN KINASE KINASE KINASE 20-RELATED"/>
    <property type="match status" value="1"/>
</dbReference>
<keyword evidence="5" id="KW-0067">ATP-binding</keyword>
<dbReference type="EMBL" id="CP035758">
    <property type="protein sequence ID" value="QBD81880.1"/>
    <property type="molecule type" value="Genomic_DNA"/>
</dbReference>
<feature type="transmembrane region" description="Helical" evidence="6">
    <location>
        <begin position="367"/>
        <end position="390"/>
    </location>
</feature>
<evidence type="ECO:0000256" key="4">
    <source>
        <dbReference type="ARBA" id="ARBA00022777"/>
    </source>
</evidence>
<evidence type="ECO:0000256" key="3">
    <source>
        <dbReference type="ARBA" id="ARBA00022741"/>
    </source>
</evidence>
<dbReference type="Gene3D" id="1.10.510.10">
    <property type="entry name" value="Transferase(Phosphotransferase) domain 1"/>
    <property type="match status" value="1"/>
</dbReference>
<keyword evidence="9" id="KW-1185">Reference proteome</keyword>
<proteinExistence type="predicted"/>
<protein>
    <recommendedName>
        <fullName evidence="1">non-specific serine/threonine protein kinase</fullName>
        <ecNumber evidence="1">2.7.11.1</ecNumber>
    </recommendedName>
</protein>
<dbReference type="Pfam" id="PF00069">
    <property type="entry name" value="Pkinase"/>
    <property type="match status" value="1"/>
</dbReference>
<dbReference type="CDD" id="cd14014">
    <property type="entry name" value="STKc_PknB_like"/>
    <property type="match status" value="1"/>
</dbReference>
<evidence type="ECO:0000259" key="7">
    <source>
        <dbReference type="PROSITE" id="PS50011"/>
    </source>
</evidence>
<dbReference type="PANTHER" id="PTHR43289:SF6">
    <property type="entry name" value="SERINE_THREONINE-PROTEIN KINASE NEKL-3"/>
    <property type="match status" value="1"/>
</dbReference>
<keyword evidence="4 8" id="KW-0418">Kinase</keyword>
<evidence type="ECO:0000256" key="2">
    <source>
        <dbReference type="ARBA" id="ARBA00022679"/>
    </source>
</evidence>
<dbReference type="InterPro" id="IPR000719">
    <property type="entry name" value="Prot_kinase_dom"/>
</dbReference>
<dbReference type="KEGG" id="kbs:EPA93_40260"/>
<dbReference type="EC" id="2.7.11.1" evidence="1"/>
<dbReference type="GO" id="GO:0005524">
    <property type="term" value="F:ATP binding"/>
    <property type="evidence" value="ECO:0007669"/>
    <property type="project" value="UniProtKB-KW"/>
</dbReference>
<dbReference type="InterPro" id="IPR011009">
    <property type="entry name" value="Kinase-like_dom_sf"/>
</dbReference>
<dbReference type="GO" id="GO:0004674">
    <property type="term" value="F:protein serine/threonine kinase activity"/>
    <property type="evidence" value="ECO:0007669"/>
    <property type="project" value="UniProtKB-KW"/>
</dbReference>
<evidence type="ECO:0000313" key="9">
    <source>
        <dbReference type="Proteomes" id="UP000290365"/>
    </source>
</evidence>